<feature type="region of interest" description="Disordered" evidence="1">
    <location>
        <begin position="197"/>
        <end position="224"/>
    </location>
</feature>
<reference evidence="4 5" key="1">
    <citation type="submission" date="2014-01" db="EMBL/GenBank/DDBJ databases">
        <authorList>
            <person name="Durkin A.S."/>
            <person name="McCorrison J."/>
            <person name="Torralba M."/>
            <person name="Gillis M."/>
            <person name="Haft D.H."/>
            <person name="Methe B."/>
            <person name="Sutton G."/>
            <person name="Nelson K.E."/>
        </authorList>
    </citation>
    <scope>NUCLEOTIDE SEQUENCE [LARGE SCALE GENOMIC DNA]</scope>
    <source>
        <strain evidence="4 5">ATCC 33093</strain>
    </source>
</reference>
<dbReference type="Gene3D" id="2.60.40.10">
    <property type="entry name" value="Immunoglobulins"/>
    <property type="match status" value="1"/>
</dbReference>
<accession>X8ISP6</accession>
<organism evidence="4 5">
    <name type="scientific">Mogibacterium timidum ATCC 33093</name>
    <dbReference type="NCBI Taxonomy" id="1401079"/>
    <lineage>
        <taxon>Bacteria</taxon>
        <taxon>Bacillati</taxon>
        <taxon>Bacillota</taxon>
        <taxon>Clostridia</taxon>
        <taxon>Peptostreptococcales</taxon>
        <taxon>Anaerovoracaceae</taxon>
        <taxon>Mogibacterium</taxon>
    </lineage>
</organism>
<dbReference type="EMBL" id="JALU01000015">
    <property type="protein sequence ID" value="EUC52682.1"/>
    <property type="molecule type" value="Genomic_DNA"/>
</dbReference>
<evidence type="ECO:0000256" key="2">
    <source>
        <dbReference type="SAM" id="Phobius"/>
    </source>
</evidence>
<feature type="signal peptide" evidence="3">
    <location>
        <begin position="1"/>
        <end position="30"/>
    </location>
</feature>
<evidence type="ECO:0000313" key="4">
    <source>
        <dbReference type="EMBL" id="EUC52682.1"/>
    </source>
</evidence>
<evidence type="ECO:0000256" key="1">
    <source>
        <dbReference type="SAM" id="MobiDB-lite"/>
    </source>
</evidence>
<keyword evidence="2" id="KW-1133">Transmembrane helix</keyword>
<evidence type="ECO:0000256" key="3">
    <source>
        <dbReference type="SAM" id="SignalP"/>
    </source>
</evidence>
<name>X8ISP6_9FIRM</name>
<keyword evidence="2" id="KW-0472">Membrane</keyword>
<dbReference type="RefSeq" id="WP_009643351.1">
    <property type="nucleotide sequence ID" value="NZ_JALU01000015.1"/>
</dbReference>
<gene>
    <name evidence="4" type="ORF">HMPREF0581_1439</name>
</gene>
<dbReference type="AlphaFoldDB" id="X8ISP6"/>
<feature type="transmembrane region" description="Helical" evidence="2">
    <location>
        <begin position="610"/>
        <end position="629"/>
    </location>
</feature>
<keyword evidence="3" id="KW-0732">Signal</keyword>
<proteinExistence type="predicted"/>
<feature type="chain" id="PRO_5004986055" evidence="3">
    <location>
        <begin position="31"/>
        <end position="634"/>
    </location>
</feature>
<comment type="caution">
    <text evidence="4">The sequence shown here is derived from an EMBL/GenBank/DDBJ whole genome shotgun (WGS) entry which is preliminary data.</text>
</comment>
<keyword evidence="2" id="KW-0812">Transmembrane</keyword>
<evidence type="ECO:0000313" key="5">
    <source>
        <dbReference type="Proteomes" id="UP000022645"/>
    </source>
</evidence>
<sequence length="634" mass="70114">MKKHTLISKLSGIFLSFAIIMTMLPYQVMADDSGNRDEAATTKKAAAAHVVKNNGIADGKGTAVGARAKAAKNHKLERVSTSEMAAATIAVVDTDGKPIEDGFLFDLDDPEISLQREYKVKDGKIKIAMRTGKEYRLGISWNEPKFNDYKLIDADPNLDTIPMAIPSEGKGAVWYDRHTKTMKEDKPISVIRLQKLNSHDDNSGSGGNGSEPAPGPKEKVNKGEVVNVKDIKVETEDGKPLPDGVQIDVFDMTEFEWTQKLYVKDGKISGVKLKAERQYKIGMDVPRNNPFYNDYELTGAYKSKHLMGVYGRYQNDYPLYYDYDEGFDAPEKPISKLVFHKLKNGEDSKPIENTSCTVGLLLSNEGYAPKGELPFKLIRKDNGKIKKSPSKGEGLDLVVEGGVKYELVLDKNDTYKMRDKIEFTMKKDRNGVYQPVREGYDVEDLNGRLTLDYIHLVRIDGKKPNGDNIEEIPSDYHILGDVTPVWKAGSGDMLFVIKAKSNDKNTFNHFKGIEVDGVAVDKKDYTATAGSVRISLKAEFLSKLKPGRHKLKVNFDNGSSESEFMIAAASISNNGTAPQSAKDKVANKAGTRVKSVKTVKTVKTGDETGLGSLLLLVMAAVAFVYVNALRKRKN</sequence>
<protein>
    <submittedName>
        <fullName evidence="4">Uncharacterized protein</fullName>
    </submittedName>
</protein>
<dbReference type="InterPro" id="IPR013783">
    <property type="entry name" value="Ig-like_fold"/>
</dbReference>
<dbReference type="Proteomes" id="UP000022645">
    <property type="component" value="Unassembled WGS sequence"/>
</dbReference>